<evidence type="ECO:0000313" key="2">
    <source>
        <dbReference type="Proteomes" id="UP000790377"/>
    </source>
</evidence>
<reference evidence="1" key="1">
    <citation type="journal article" date="2021" name="New Phytol.">
        <title>Evolutionary innovations through gain and loss of genes in the ectomycorrhizal Boletales.</title>
        <authorList>
            <person name="Wu G."/>
            <person name="Miyauchi S."/>
            <person name="Morin E."/>
            <person name="Kuo A."/>
            <person name="Drula E."/>
            <person name="Varga T."/>
            <person name="Kohler A."/>
            <person name="Feng B."/>
            <person name="Cao Y."/>
            <person name="Lipzen A."/>
            <person name="Daum C."/>
            <person name="Hundley H."/>
            <person name="Pangilinan J."/>
            <person name="Johnson J."/>
            <person name="Barry K."/>
            <person name="LaButti K."/>
            <person name="Ng V."/>
            <person name="Ahrendt S."/>
            <person name="Min B."/>
            <person name="Choi I.G."/>
            <person name="Park H."/>
            <person name="Plett J.M."/>
            <person name="Magnuson J."/>
            <person name="Spatafora J.W."/>
            <person name="Nagy L.G."/>
            <person name="Henrissat B."/>
            <person name="Grigoriev I.V."/>
            <person name="Yang Z.L."/>
            <person name="Xu J."/>
            <person name="Martin F.M."/>
        </authorList>
    </citation>
    <scope>NUCLEOTIDE SEQUENCE</scope>
    <source>
        <strain evidence="1">ATCC 28755</strain>
    </source>
</reference>
<proteinExistence type="predicted"/>
<comment type="caution">
    <text evidence="1">The sequence shown here is derived from an EMBL/GenBank/DDBJ whole genome shotgun (WGS) entry which is preliminary data.</text>
</comment>
<protein>
    <submittedName>
        <fullName evidence="1">Uncharacterized protein</fullName>
    </submittedName>
</protein>
<gene>
    <name evidence="1" type="ORF">BJ138DRAFT_692255</name>
</gene>
<sequence>MRYAGVRAPWSVSSSLLGSVLMCFTSVGFSPDGQGTMMPCSNIIRTSFWAVFGSSIRTYGQCATGSWRLKAGPNSRQGKRVAKSMEVPPADFCF</sequence>
<dbReference type="EMBL" id="MU267593">
    <property type="protein sequence ID" value="KAH7916176.1"/>
    <property type="molecule type" value="Genomic_DNA"/>
</dbReference>
<organism evidence="1 2">
    <name type="scientific">Hygrophoropsis aurantiaca</name>
    <dbReference type="NCBI Taxonomy" id="72124"/>
    <lineage>
        <taxon>Eukaryota</taxon>
        <taxon>Fungi</taxon>
        <taxon>Dikarya</taxon>
        <taxon>Basidiomycota</taxon>
        <taxon>Agaricomycotina</taxon>
        <taxon>Agaricomycetes</taxon>
        <taxon>Agaricomycetidae</taxon>
        <taxon>Boletales</taxon>
        <taxon>Coniophorineae</taxon>
        <taxon>Hygrophoropsidaceae</taxon>
        <taxon>Hygrophoropsis</taxon>
    </lineage>
</organism>
<keyword evidence="2" id="KW-1185">Reference proteome</keyword>
<evidence type="ECO:0000313" key="1">
    <source>
        <dbReference type="EMBL" id="KAH7916176.1"/>
    </source>
</evidence>
<accession>A0ACB8ARF4</accession>
<name>A0ACB8ARF4_9AGAM</name>
<dbReference type="Proteomes" id="UP000790377">
    <property type="component" value="Unassembled WGS sequence"/>
</dbReference>